<organism evidence="2">
    <name type="scientific">Solanum chacoense</name>
    <name type="common">Chaco potato</name>
    <dbReference type="NCBI Taxonomy" id="4108"/>
    <lineage>
        <taxon>Eukaryota</taxon>
        <taxon>Viridiplantae</taxon>
        <taxon>Streptophyta</taxon>
        <taxon>Embryophyta</taxon>
        <taxon>Tracheophyta</taxon>
        <taxon>Spermatophyta</taxon>
        <taxon>Magnoliopsida</taxon>
        <taxon>eudicotyledons</taxon>
        <taxon>Gunneridae</taxon>
        <taxon>Pentapetalae</taxon>
        <taxon>asterids</taxon>
        <taxon>lamiids</taxon>
        <taxon>Solanales</taxon>
        <taxon>Solanaceae</taxon>
        <taxon>Solanoideae</taxon>
        <taxon>Solaneae</taxon>
        <taxon>Solanum</taxon>
    </lineage>
</organism>
<reference evidence="2" key="1">
    <citation type="submission" date="2015-12" db="EMBL/GenBank/DDBJ databases">
        <title>Gene expression during late stages of embryo sac development: a critical building block for successful pollen-pistil interactions.</title>
        <authorList>
            <person name="Liu Y."/>
            <person name="Joly V."/>
            <person name="Sabar M."/>
            <person name="Matton D.P."/>
        </authorList>
    </citation>
    <scope>NUCLEOTIDE SEQUENCE</scope>
</reference>
<proteinExistence type="predicted"/>
<evidence type="ECO:0000313" key="2">
    <source>
        <dbReference type="EMBL" id="JAP19826.1"/>
    </source>
</evidence>
<keyword evidence="1" id="KW-0472">Membrane</keyword>
<name>A0A0V0HHA5_SOLCH</name>
<feature type="transmembrane region" description="Helical" evidence="1">
    <location>
        <begin position="6"/>
        <end position="24"/>
    </location>
</feature>
<protein>
    <submittedName>
        <fullName evidence="2">Putative ovule protein</fullName>
    </submittedName>
</protein>
<accession>A0A0V0HHA5</accession>
<dbReference type="AlphaFoldDB" id="A0A0V0HHA5"/>
<keyword evidence="1" id="KW-1133">Transmembrane helix</keyword>
<evidence type="ECO:0000256" key="1">
    <source>
        <dbReference type="SAM" id="Phobius"/>
    </source>
</evidence>
<keyword evidence="1" id="KW-0812">Transmembrane</keyword>
<dbReference type="EMBL" id="GEDG01019577">
    <property type="protein sequence ID" value="JAP19826.1"/>
    <property type="molecule type" value="Transcribed_RNA"/>
</dbReference>
<sequence>MVVYDLLYYLFKFVLDITFAFAILEPNITYAGPNNMFYSKNLLIFFHHILLLYIQNHQSENKCVRKEK</sequence>